<accession>A0A7U3W5U6</accession>
<reference evidence="1" key="1">
    <citation type="submission" date="2019-06" db="EMBL/GenBank/DDBJ databases">
        <title>Plutella xylostella granulovirus.</title>
        <authorList>
            <person name="Li L."/>
            <person name="Zhang M."/>
        </authorList>
    </citation>
    <scope>NUCLEOTIDE SEQUENCE</scope>
    <source>
        <strain evidence="1">PlxyGV_NW</strain>
    </source>
</reference>
<organism evidence="1">
    <name type="scientific">Plutella xylostella granulovirus</name>
    <dbReference type="NCBI Taxonomy" id="98383"/>
    <lineage>
        <taxon>Viruses</taxon>
        <taxon>Viruses incertae sedis</taxon>
        <taxon>Naldaviricetes</taxon>
        <taxon>Lefavirales</taxon>
        <taxon>Baculoviridae</taxon>
        <taxon>Betabaculovirus</taxon>
        <taxon>Betabaculovirus pluxylostellae</taxon>
    </lineage>
</organism>
<dbReference type="Pfam" id="PF05081">
    <property type="entry name" value="AcMNPV_P18"/>
    <property type="match status" value="1"/>
</dbReference>
<protein>
    <submittedName>
        <fullName evidence="1">ORF73 protein</fullName>
    </submittedName>
</protein>
<proteinExistence type="predicted"/>
<sequence>MDRVLNLYTFKPKCLCDDLNNSREEFLIQGVIESIKEKDNYACFLELKKEQLFLLKKLANNLLNDAAGNYFKNHVLLDVLDLYKKYITEYGSSSAFGKDCVNLCMEIVYTTYELFSCTTTIIVFIDTTADPADDIIALLQFLNDCNLIKLQKVFRM</sequence>
<dbReference type="InterPro" id="IPR007773">
    <property type="entry name" value="AcMNPV_P18"/>
</dbReference>
<dbReference type="EMBL" id="MN099286">
    <property type="protein sequence ID" value="QKV50234.1"/>
    <property type="molecule type" value="Genomic_DNA"/>
</dbReference>
<evidence type="ECO:0000313" key="1">
    <source>
        <dbReference type="EMBL" id="QKV50234.1"/>
    </source>
</evidence>
<gene>
    <name evidence="1" type="primary">ORF73</name>
</gene>
<name>A0A7U3W5U6_9BBAC</name>